<evidence type="ECO:0000313" key="1">
    <source>
        <dbReference type="EMBL" id="KAK8751715.1"/>
    </source>
</evidence>
<evidence type="ECO:0000313" key="2">
    <source>
        <dbReference type="Proteomes" id="UP001445076"/>
    </source>
</evidence>
<keyword evidence="2" id="KW-1185">Reference proteome</keyword>
<organism evidence="1 2">
    <name type="scientific">Cherax quadricarinatus</name>
    <name type="common">Australian red claw crayfish</name>
    <dbReference type="NCBI Taxonomy" id="27406"/>
    <lineage>
        <taxon>Eukaryota</taxon>
        <taxon>Metazoa</taxon>
        <taxon>Ecdysozoa</taxon>
        <taxon>Arthropoda</taxon>
        <taxon>Crustacea</taxon>
        <taxon>Multicrustacea</taxon>
        <taxon>Malacostraca</taxon>
        <taxon>Eumalacostraca</taxon>
        <taxon>Eucarida</taxon>
        <taxon>Decapoda</taxon>
        <taxon>Pleocyemata</taxon>
        <taxon>Astacidea</taxon>
        <taxon>Parastacoidea</taxon>
        <taxon>Parastacidae</taxon>
        <taxon>Cherax</taxon>
    </lineage>
</organism>
<dbReference type="Proteomes" id="UP001445076">
    <property type="component" value="Unassembled WGS sequence"/>
</dbReference>
<feature type="non-terminal residue" evidence="1">
    <location>
        <position position="254"/>
    </location>
</feature>
<dbReference type="AlphaFoldDB" id="A0AAW0Y8M6"/>
<proteinExistence type="predicted"/>
<comment type="caution">
    <text evidence="1">The sequence shown here is derived from an EMBL/GenBank/DDBJ whole genome shotgun (WGS) entry which is preliminary data.</text>
</comment>
<protein>
    <submittedName>
        <fullName evidence="1">Uncharacterized protein</fullName>
    </submittedName>
</protein>
<feature type="non-terminal residue" evidence="1">
    <location>
        <position position="1"/>
    </location>
</feature>
<dbReference type="EMBL" id="JARKIK010000005">
    <property type="protein sequence ID" value="KAK8751715.1"/>
    <property type="molecule type" value="Genomic_DNA"/>
</dbReference>
<sequence>DNAERLSNDKGRDDADGDAAGHSVESFKGVHWVLLGDSHLRYLLGAFLTRFRSPGLKYRMRHTNEWQNTTLLEKQVRFYMTQPRIHVIDRDINFRMTFLWDPYLKVLLQEMTTWERRPQDTPTLVIFGSALHWMVKTHEIYISKGAEAAAAKYREQLKSLRPHLTRLANTTTVVFKLQDHLQRAIINNSKEAVRTHSNYVLYNEIAVQELAGTGVVVWDSTVPLSDGYARECIRSPNKQTPPYFHWKCQDLGHV</sequence>
<name>A0AAW0Y8M6_CHEQU</name>
<gene>
    <name evidence="1" type="ORF">OTU49_009917</name>
</gene>
<accession>A0AAW0Y8M6</accession>
<reference evidence="1 2" key="1">
    <citation type="journal article" date="2024" name="BMC Genomics">
        <title>Genome assembly of redclaw crayfish (Cherax quadricarinatus) provides insights into its immune adaptation and hypoxia tolerance.</title>
        <authorList>
            <person name="Liu Z."/>
            <person name="Zheng J."/>
            <person name="Li H."/>
            <person name="Fang K."/>
            <person name="Wang S."/>
            <person name="He J."/>
            <person name="Zhou D."/>
            <person name="Weng S."/>
            <person name="Chi M."/>
            <person name="Gu Z."/>
            <person name="He J."/>
            <person name="Li F."/>
            <person name="Wang M."/>
        </authorList>
    </citation>
    <scope>NUCLEOTIDE SEQUENCE [LARGE SCALE GENOMIC DNA]</scope>
    <source>
        <strain evidence="1">ZL_2023a</strain>
    </source>
</reference>